<organism evidence="2">
    <name type="scientific">freshwater metagenome</name>
    <dbReference type="NCBI Taxonomy" id="449393"/>
    <lineage>
        <taxon>unclassified sequences</taxon>
        <taxon>metagenomes</taxon>
        <taxon>ecological metagenomes</taxon>
    </lineage>
</organism>
<evidence type="ECO:0000313" key="2">
    <source>
        <dbReference type="EMBL" id="CAB4941041.1"/>
    </source>
</evidence>
<proteinExistence type="predicted"/>
<protein>
    <submittedName>
        <fullName evidence="2">Unannotated protein</fullName>
    </submittedName>
</protein>
<sequence length="40" mass="3912">MARVGAVRDVVARVGDFFAGTLPAGAFLAGAFLAGALFGA</sequence>
<evidence type="ECO:0000256" key="1">
    <source>
        <dbReference type="SAM" id="Phobius"/>
    </source>
</evidence>
<accession>A0A6J7JE43</accession>
<dbReference type="AlphaFoldDB" id="A0A6J7JE43"/>
<dbReference type="EMBL" id="CAFBNE010000021">
    <property type="protein sequence ID" value="CAB4941041.1"/>
    <property type="molecule type" value="Genomic_DNA"/>
</dbReference>
<keyword evidence="1" id="KW-1133">Transmembrane helix</keyword>
<feature type="transmembrane region" description="Helical" evidence="1">
    <location>
        <begin position="17"/>
        <end position="38"/>
    </location>
</feature>
<name>A0A6J7JE43_9ZZZZ</name>
<reference evidence="2" key="1">
    <citation type="submission" date="2020-05" db="EMBL/GenBank/DDBJ databases">
        <authorList>
            <person name="Chiriac C."/>
            <person name="Salcher M."/>
            <person name="Ghai R."/>
            <person name="Kavagutti S V."/>
        </authorList>
    </citation>
    <scope>NUCLEOTIDE SEQUENCE</scope>
</reference>
<keyword evidence="1" id="KW-0812">Transmembrane</keyword>
<keyword evidence="1" id="KW-0472">Membrane</keyword>
<gene>
    <name evidence="2" type="ORF">UFOPK3772_00924</name>
</gene>